<protein>
    <submittedName>
        <fullName evidence="2">Uncharacterized protein</fullName>
    </submittedName>
</protein>
<sequence length="139" mass="16118">MATADVPKGRRRKLEGEFDRREGASGCERGRGRTPRKTEGLRKKRRRRRRTEGEAGSGNWVGVPVPRCWEEACRLLIVDNVFLCNMHQRPTDGFESPYSAPPIRKELQHQSYSIYFNVNPLQRKTLAFFIHHTPLLTDI</sequence>
<dbReference type="Proteomes" id="UP001307889">
    <property type="component" value="Chromosome 2"/>
</dbReference>
<name>A0ABN7AKT3_9HEMI</name>
<feature type="region of interest" description="Disordered" evidence="1">
    <location>
        <begin position="1"/>
        <end position="57"/>
    </location>
</feature>
<evidence type="ECO:0000313" key="2">
    <source>
        <dbReference type="EMBL" id="BES90982.1"/>
    </source>
</evidence>
<reference evidence="2 3" key="1">
    <citation type="submission" date="2023-09" db="EMBL/GenBank/DDBJ databases">
        <title>Nesidiocoris tenuis whole genome shotgun sequence.</title>
        <authorList>
            <person name="Shibata T."/>
            <person name="Shimoda M."/>
            <person name="Kobayashi T."/>
            <person name="Uehara T."/>
        </authorList>
    </citation>
    <scope>NUCLEOTIDE SEQUENCE [LARGE SCALE GENOMIC DNA]</scope>
    <source>
        <strain evidence="2 3">Japan</strain>
    </source>
</reference>
<dbReference type="EMBL" id="AP028910">
    <property type="protein sequence ID" value="BES90982.1"/>
    <property type="molecule type" value="Genomic_DNA"/>
</dbReference>
<gene>
    <name evidence="2" type="ORF">NTJ_03790</name>
</gene>
<accession>A0ABN7AKT3</accession>
<evidence type="ECO:0000313" key="3">
    <source>
        <dbReference type="Proteomes" id="UP001307889"/>
    </source>
</evidence>
<proteinExistence type="predicted"/>
<keyword evidence="3" id="KW-1185">Reference proteome</keyword>
<organism evidence="2 3">
    <name type="scientific">Nesidiocoris tenuis</name>
    <dbReference type="NCBI Taxonomy" id="355587"/>
    <lineage>
        <taxon>Eukaryota</taxon>
        <taxon>Metazoa</taxon>
        <taxon>Ecdysozoa</taxon>
        <taxon>Arthropoda</taxon>
        <taxon>Hexapoda</taxon>
        <taxon>Insecta</taxon>
        <taxon>Pterygota</taxon>
        <taxon>Neoptera</taxon>
        <taxon>Paraneoptera</taxon>
        <taxon>Hemiptera</taxon>
        <taxon>Heteroptera</taxon>
        <taxon>Panheteroptera</taxon>
        <taxon>Cimicomorpha</taxon>
        <taxon>Miridae</taxon>
        <taxon>Dicyphina</taxon>
        <taxon>Nesidiocoris</taxon>
    </lineage>
</organism>
<feature type="compositionally biased region" description="Basic and acidic residues" evidence="1">
    <location>
        <begin position="14"/>
        <end position="41"/>
    </location>
</feature>
<evidence type="ECO:0000256" key="1">
    <source>
        <dbReference type="SAM" id="MobiDB-lite"/>
    </source>
</evidence>